<dbReference type="RefSeq" id="WP_147436715.1">
    <property type="nucleotide sequence ID" value="NZ_RCDB01000003.1"/>
</dbReference>
<dbReference type="PANTHER" id="PTHR40254">
    <property type="entry name" value="BLR0577 PROTEIN"/>
    <property type="match status" value="1"/>
</dbReference>
<accession>A0A498C4A9</accession>
<gene>
    <name evidence="2" type="ORF">C7474_2509</name>
</gene>
<evidence type="ECO:0000313" key="2">
    <source>
        <dbReference type="EMBL" id="RLK47910.1"/>
    </source>
</evidence>
<proteinExistence type="predicted"/>
<keyword evidence="3" id="KW-1185">Reference proteome</keyword>
<sequence>MSEYSADAPGVTIAVVGGSVRGTSLVERLVSHAAQMHGDVPVEITVFDPHPPGSGRIWRDGQPQTLIMNTVAAQSTVFLDDSVEVEGPRIAGPTLAQWCADVVAAPAAEAAALPAPVAAEAARTRDDSSPSRLLYGHYLRWAFARIVAAAPASVTVTVVPARVDALAREGRGWRLTANGTRYAADAVVLAVGWLERDDVAVHPRIVPPGNPIDQDLSAVTPGETVAIRGLGMGFFDTLSLLTEGRGGRFSDDLTRYEPSGREPRIVAGSRRGVPYRAKPAFGAPPFFPAQRILRAALPALHARRPVDFARDVLPLIERDAQYDHYTALDRVRPGAVTDLAALQSALVAGDPVDLDTLVPDGADRLDLHRAAAPLEVRGDDGGRRGANADAEVAAFVRADAAQAALGADSPVKLGLHSYAAARGALIDLVAFGGVTAASFPAYRRFLAVAASFGSGPPLRRARQLLALHDAGIVTFTGPAMAVLPHATGVRVTAPGLPAPVEASRLVEAWLPTPTVAHTADPLLRSLRDAGFARAWRHRVDDGDGVTSDALDIRPADGAVIGGDGEVVPGLFSVGVPHEDIRVFTIIAPVPGTNSSVLRETDAAARASLAHAAAVHAAVTGERHAQSEGEAA</sequence>
<evidence type="ECO:0000259" key="1">
    <source>
        <dbReference type="Pfam" id="PF13454"/>
    </source>
</evidence>
<organism evidence="2 3">
    <name type="scientific">Microbacterium telephonicum</name>
    <dbReference type="NCBI Taxonomy" id="1714841"/>
    <lineage>
        <taxon>Bacteria</taxon>
        <taxon>Bacillati</taxon>
        <taxon>Actinomycetota</taxon>
        <taxon>Actinomycetes</taxon>
        <taxon>Micrococcales</taxon>
        <taxon>Microbacteriaceae</taxon>
        <taxon>Microbacterium</taxon>
    </lineage>
</organism>
<dbReference type="InterPro" id="IPR052189">
    <property type="entry name" value="L-asp_N-monooxygenase_NS-form"/>
</dbReference>
<dbReference type="InterPro" id="IPR038732">
    <property type="entry name" value="HpyO/CreE_NAD-binding"/>
</dbReference>
<dbReference type="EMBL" id="RCDB01000003">
    <property type="protein sequence ID" value="RLK47910.1"/>
    <property type="molecule type" value="Genomic_DNA"/>
</dbReference>
<reference evidence="2 3" key="1">
    <citation type="journal article" date="2015" name="Stand. Genomic Sci.">
        <title>Genomic Encyclopedia of Bacterial and Archaeal Type Strains, Phase III: the genomes of soil and plant-associated and newly described type strains.</title>
        <authorList>
            <person name="Whitman W.B."/>
            <person name="Woyke T."/>
            <person name="Klenk H.P."/>
            <person name="Zhou Y."/>
            <person name="Lilburn T.G."/>
            <person name="Beck B.J."/>
            <person name="De Vos P."/>
            <person name="Vandamme P."/>
            <person name="Eisen J.A."/>
            <person name="Garrity G."/>
            <person name="Hugenholtz P."/>
            <person name="Kyrpides N.C."/>
        </authorList>
    </citation>
    <scope>NUCLEOTIDE SEQUENCE [LARGE SCALE GENOMIC DNA]</scope>
    <source>
        <strain evidence="2 3">S2T63</strain>
    </source>
</reference>
<protein>
    <submittedName>
        <fullName evidence="2">FAD-NAD(P)-binding protein</fullName>
    </submittedName>
</protein>
<evidence type="ECO:0000313" key="3">
    <source>
        <dbReference type="Proteomes" id="UP000273158"/>
    </source>
</evidence>
<dbReference type="Pfam" id="PF13454">
    <property type="entry name" value="NAD_binding_9"/>
    <property type="match status" value="1"/>
</dbReference>
<dbReference type="InterPro" id="IPR036188">
    <property type="entry name" value="FAD/NAD-bd_sf"/>
</dbReference>
<dbReference type="AlphaFoldDB" id="A0A498C4A9"/>
<dbReference type="OrthoDB" id="3653265at2"/>
<dbReference type="SUPFAM" id="SSF51905">
    <property type="entry name" value="FAD/NAD(P)-binding domain"/>
    <property type="match status" value="1"/>
</dbReference>
<dbReference type="PANTHER" id="PTHR40254:SF1">
    <property type="entry name" value="BLR0577 PROTEIN"/>
    <property type="match status" value="1"/>
</dbReference>
<name>A0A498C4A9_9MICO</name>
<comment type="caution">
    <text evidence="2">The sequence shown here is derived from an EMBL/GenBank/DDBJ whole genome shotgun (WGS) entry which is preliminary data.</text>
</comment>
<feature type="domain" description="FAD-dependent urate hydroxylase HpyO/Asp monooxygenase CreE-like FAD/NAD(P)-binding" evidence="1">
    <location>
        <begin position="14"/>
        <end position="192"/>
    </location>
</feature>
<dbReference type="Proteomes" id="UP000273158">
    <property type="component" value="Unassembled WGS sequence"/>
</dbReference>